<proteinExistence type="predicted"/>
<dbReference type="EMBL" id="LGCI01000010">
    <property type="protein sequence ID" value="KOY80752.1"/>
    <property type="molecule type" value="Genomic_DNA"/>
</dbReference>
<dbReference type="RefSeq" id="WP_053995995.1">
    <property type="nucleotide sequence ID" value="NZ_CP065643.1"/>
</dbReference>
<keyword evidence="2" id="KW-1185">Reference proteome</keyword>
<dbReference type="OrthoDB" id="2447859at2"/>
<comment type="caution">
    <text evidence="1">The sequence shown here is derived from an EMBL/GenBank/DDBJ whole genome shotgun (WGS) entry which is preliminary data.</text>
</comment>
<dbReference type="Proteomes" id="UP000037977">
    <property type="component" value="Unassembled WGS sequence"/>
</dbReference>
<accession>A0A0M9DIA4</accession>
<organism evidence="1 2">
    <name type="scientific">Lysinibacillus macroides</name>
    <dbReference type="NCBI Taxonomy" id="33935"/>
    <lineage>
        <taxon>Bacteria</taxon>
        <taxon>Bacillati</taxon>
        <taxon>Bacillota</taxon>
        <taxon>Bacilli</taxon>
        <taxon>Bacillales</taxon>
        <taxon>Bacillaceae</taxon>
        <taxon>Lysinibacillus</taxon>
    </lineage>
</organism>
<reference evidence="1 2" key="1">
    <citation type="submission" date="2015-07" db="EMBL/GenBank/DDBJ databases">
        <title>Genome sequencing project for genomic taxonomy and phylogenomics of Bacillus-like bacteria.</title>
        <authorList>
            <person name="Liu B."/>
            <person name="Wang J."/>
            <person name="Zhu Y."/>
            <person name="Liu G."/>
            <person name="Chen Q."/>
            <person name="Chen Z."/>
            <person name="Che J."/>
            <person name="Ge C."/>
            <person name="Shi H."/>
            <person name="Pan Z."/>
            <person name="Liu X."/>
        </authorList>
    </citation>
    <scope>NUCLEOTIDE SEQUENCE [LARGE SCALE GENOMIC DNA]</scope>
    <source>
        <strain evidence="1 2">DSM 54</strain>
    </source>
</reference>
<dbReference type="AlphaFoldDB" id="A0A0M9DIA4"/>
<evidence type="ECO:0000313" key="2">
    <source>
        <dbReference type="Proteomes" id="UP000037977"/>
    </source>
</evidence>
<gene>
    <name evidence="1" type="ORF">ADM90_16350</name>
</gene>
<protein>
    <submittedName>
        <fullName evidence="1">Uncharacterized protein</fullName>
    </submittedName>
</protein>
<sequence length="263" mass="30716">MNITKLMGVNWDNAVSLNNYSSNKSEESIKIEEQIRAHIKNIPIDTFERDPSATPVKLTAIEVPPEGRERFKFIAGINERSIEERKNIMNLIEQSVKNPSAWSGDYSKMFRAQTGMQLQVIAEKLIPKKYQEQMGRAIKEYQEEGYKRGFIIHEALQAEYKKILTETGRSSSIIKSDFQEKEHAIRGFYRELDFSNPSNFIQSFEKVLENYKDSQKSDKDYDKVIRGYQEDLRTKWNEFASILEEMQSFKLPTTKNSLYNILI</sequence>
<dbReference type="PATRIC" id="fig|33935.3.peg.2023"/>
<dbReference type="STRING" id="33935.ADM90_16350"/>
<evidence type="ECO:0000313" key="1">
    <source>
        <dbReference type="EMBL" id="KOY80752.1"/>
    </source>
</evidence>
<name>A0A0M9DIA4_9BACI</name>